<reference evidence="1" key="1">
    <citation type="submission" date="2020-05" db="EMBL/GenBank/DDBJ databases">
        <title>Large-scale comparative analyses of tick genomes elucidate their genetic diversity and vector capacities.</title>
        <authorList>
            <person name="Jia N."/>
            <person name="Wang J."/>
            <person name="Shi W."/>
            <person name="Du L."/>
            <person name="Sun Y."/>
            <person name="Zhan W."/>
            <person name="Jiang J."/>
            <person name="Wang Q."/>
            <person name="Zhang B."/>
            <person name="Ji P."/>
            <person name="Sakyi L.B."/>
            <person name="Cui X."/>
            <person name="Yuan T."/>
            <person name="Jiang B."/>
            <person name="Yang W."/>
            <person name="Lam T.T.-Y."/>
            <person name="Chang Q."/>
            <person name="Ding S."/>
            <person name="Wang X."/>
            <person name="Zhu J."/>
            <person name="Ruan X."/>
            <person name="Zhao L."/>
            <person name="Wei J."/>
            <person name="Que T."/>
            <person name="Du C."/>
            <person name="Cheng J."/>
            <person name="Dai P."/>
            <person name="Han X."/>
            <person name="Huang E."/>
            <person name="Gao Y."/>
            <person name="Liu J."/>
            <person name="Shao H."/>
            <person name="Ye R."/>
            <person name="Li L."/>
            <person name="Wei W."/>
            <person name="Wang X."/>
            <person name="Wang C."/>
            <person name="Yang T."/>
            <person name="Huo Q."/>
            <person name="Li W."/>
            <person name="Guo W."/>
            <person name="Chen H."/>
            <person name="Zhou L."/>
            <person name="Ni X."/>
            <person name="Tian J."/>
            <person name="Zhou Y."/>
            <person name="Sheng Y."/>
            <person name="Liu T."/>
            <person name="Pan Y."/>
            <person name="Xia L."/>
            <person name="Li J."/>
            <person name="Zhao F."/>
            <person name="Cao W."/>
        </authorList>
    </citation>
    <scope>NUCLEOTIDE SEQUENCE</scope>
    <source>
        <strain evidence="1">Hyas-2018</strain>
    </source>
</reference>
<comment type="caution">
    <text evidence="1">The sequence shown here is derived from an EMBL/GenBank/DDBJ whole genome shotgun (WGS) entry which is preliminary data.</text>
</comment>
<keyword evidence="2" id="KW-1185">Reference proteome</keyword>
<protein>
    <submittedName>
        <fullName evidence="1">Uncharacterized protein</fullName>
    </submittedName>
</protein>
<dbReference type="Proteomes" id="UP000821845">
    <property type="component" value="Chromosome 5"/>
</dbReference>
<evidence type="ECO:0000313" key="2">
    <source>
        <dbReference type="Proteomes" id="UP000821845"/>
    </source>
</evidence>
<proteinExistence type="predicted"/>
<organism evidence="1 2">
    <name type="scientific">Hyalomma asiaticum</name>
    <name type="common">Tick</name>
    <dbReference type="NCBI Taxonomy" id="266040"/>
    <lineage>
        <taxon>Eukaryota</taxon>
        <taxon>Metazoa</taxon>
        <taxon>Ecdysozoa</taxon>
        <taxon>Arthropoda</taxon>
        <taxon>Chelicerata</taxon>
        <taxon>Arachnida</taxon>
        <taxon>Acari</taxon>
        <taxon>Parasitiformes</taxon>
        <taxon>Ixodida</taxon>
        <taxon>Ixodoidea</taxon>
        <taxon>Ixodidae</taxon>
        <taxon>Hyalomminae</taxon>
        <taxon>Hyalomma</taxon>
    </lineage>
</organism>
<dbReference type="EMBL" id="CM023485">
    <property type="protein sequence ID" value="KAH6931065.1"/>
    <property type="molecule type" value="Genomic_DNA"/>
</dbReference>
<gene>
    <name evidence="1" type="ORF">HPB50_022042</name>
</gene>
<accession>A0ACB7S8W0</accession>
<sequence>MAYRSIFACPAPTSRPSLRDLPTTFFVALFPDETSQRVHPDADLYLLSGFYKRASTLLAASRGVPVPADLCPALDSHTHERNSTEEFGVLRYTDASRSKAVAFYLCQIGFRQRLLCEDSGGSSEAVALVGCTGTSCCFQRGSRVWAPRVSPLGADSSAGNAAADREGAKPRTAEVEPTAASETDVVQAGIGNSSRNVVSNGETSAPATTPSNAPSVDDSERTAANSTSSKAVSASTAAAVDASTTSPQQGSTAAAMPQDAGRNLPTSTSKSEEDPTPRPTVQNSSSYTTTGAQSSVGVKTSSQGDDPSQTTQEVISARSNDSSTIQTTVASSPKPTVSTVVPSSVRTEAATTLTGVEVTSSVQTSSPQALSKQHVGLSNVTMAPKVREPQEEAEAASSPVPSQQTATAKPVTPSPSREIARNTSSFFPSRVAPAVAAMTNISEGEEVSITVIPEQEEQESKNEHDGNGATEKLAEAQTKIEHEERLASASTTTTVRSQIFSYVNYTDDDDAVEITHEKSSVENVSFSDDDNEAFLAAKDNVSSPVPKPEPSQPTDLQNLVSDHNVSSTERRPPMVPAATSQFFVRALRSTVSTVLRQEGQRRRRLGPRPTSWSPKTTTSVGLALTLPTRKTTPGAPGSPTQKPLIGRGGTRAPFGIIGSTRRTTLGTKATIRPLTKIFDRARTRPHTKATTPRPNRGPRIRITTGKPTRKGFPIGPKPTLGNETNFDLDAYTRLLHVTRRPPRPPEPTWRTTFFNLTDPTPAPNEVEAPVIRVAGIAKIVEGWEWSPLLGDHNTHEYRYLAYTMRRMLASIFRRTSEGRYLYRVDIDGFSPGSVIVDYFVLFYQRGGPVDPMELASAFNSQLGVNGSLGEEFFLDPTYTQFEVVGVVRPKPLASSSAEPPVPQWAIAVIVIATASLIFIVLFGAVTIYGRTAERRKYSSRLQDDDLENVTPSPSKDWESKLAASYENFAADSVYDTEDLHSPPPSHDPFQYDDRYKVIVQYQP</sequence>
<evidence type="ECO:0000313" key="1">
    <source>
        <dbReference type="EMBL" id="KAH6931065.1"/>
    </source>
</evidence>
<name>A0ACB7S8W0_HYAAI</name>